<accession>A0A814AF63</accession>
<protein>
    <recommendedName>
        <fullName evidence="4">Transmembrane protein</fullName>
    </recommendedName>
</protein>
<proteinExistence type="predicted"/>
<reference evidence="2" key="1">
    <citation type="submission" date="2021-02" db="EMBL/GenBank/DDBJ databases">
        <authorList>
            <person name="Nowell W R."/>
        </authorList>
    </citation>
    <scope>NUCLEOTIDE SEQUENCE</scope>
    <source>
        <strain evidence="2">Ploen Becks lab</strain>
    </source>
</reference>
<organism evidence="2 3">
    <name type="scientific">Brachionus calyciflorus</name>
    <dbReference type="NCBI Taxonomy" id="104777"/>
    <lineage>
        <taxon>Eukaryota</taxon>
        <taxon>Metazoa</taxon>
        <taxon>Spiralia</taxon>
        <taxon>Gnathifera</taxon>
        <taxon>Rotifera</taxon>
        <taxon>Eurotatoria</taxon>
        <taxon>Monogononta</taxon>
        <taxon>Pseudotrocha</taxon>
        <taxon>Ploima</taxon>
        <taxon>Brachionidae</taxon>
        <taxon>Brachionus</taxon>
    </lineage>
</organism>
<dbReference type="EMBL" id="CAJNOC010002098">
    <property type="protein sequence ID" value="CAF0912293.1"/>
    <property type="molecule type" value="Genomic_DNA"/>
</dbReference>
<name>A0A814AF63_9BILA</name>
<keyword evidence="1" id="KW-0732">Signal</keyword>
<evidence type="ECO:0000256" key="1">
    <source>
        <dbReference type="SAM" id="SignalP"/>
    </source>
</evidence>
<dbReference type="AlphaFoldDB" id="A0A814AF63"/>
<gene>
    <name evidence="2" type="ORF">OXX778_LOCUS11967</name>
</gene>
<comment type="caution">
    <text evidence="2">The sequence shown here is derived from an EMBL/GenBank/DDBJ whole genome shotgun (WGS) entry which is preliminary data.</text>
</comment>
<feature type="chain" id="PRO_5032865128" description="Transmembrane protein" evidence="1">
    <location>
        <begin position="20"/>
        <end position="642"/>
    </location>
</feature>
<evidence type="ECO:0000313" key="2">
    <source>
        <dbReference type="EMBL" id="CAF0912293.1"/>
    </source>
</evidence>
<feature type="signal peptide" evidence="1">
    <location>
        <begin position="1"/>
        <end position="19"/>
    </location>
</feature>
<dbReference type="OrthoDB" id="10025474at2759"/>
<sequence>MKFLAIFLIVFSTTQNVLSVNIRSDLFKQLEDRINSYQVLKEQAYRPPFKWFEKLGLYRSDIRINLFGNPLAQELRSGELTAIFDNDMFSTGWIITALLEANLYGKGAPVFDAKRLQLALETIGSYHNKNDKNYMHSLIRSFWPQIYNSTNGLWSQQPDNIRYVALNIEHIPWDSIEKILHTLGFENLIKYAEEFRQLGGEAIRAFCIPPDFDDTYLNLGLGATLHKLRSTYPHAYETWLQNNTDIDHLIEVTNKYSYKPFSSDPNESVIDPRTYFFARDFLIQSQNENKPLSLITTWIQNLDEQRKLKDLSISMPFNLNNVDVTVSANTIYGMTSAALFNINEFTSKFLNSPQMIQTYLNTTRFVSWAIKSNFTNRPDLAQVYYPSTYNFLWYASRTLFLIESEAKKMSFLNNDNLESVLLEAKSYLQDAFETKATEFLLNWQIKDGVDKTHFRDFIGLNDTNLFGKPESKNDDAIFSTAQAINILIATWTFQRPDTGSLVWKTNTPNEVKQLVKTSVNWLQENVFNKKFKTFNAFFSGSVKGFSSLPFWYPSNFVQFLNGTSVDPSSISTDVLGDVIYGVQGTIDEGEFEKMTQQPHFGVTTPIDFVGYNVKENVFPFWSSTPYTYAVSLLALSQYNNLE</sequence>
<dbReference type="Proteomes" id="UP000663879">
    <property type="component" value="Unassembled WGS sequence"/>
</dbReference>
<keyword evidence="3" id="KW-1185">Reference proteome</keyword>
<evidence type="ECO:0000313" key="3">
    <source>
        <dbReference type="Proteomes" id="UP000663879"/>
    </source>
</evidence>
<evidence type="ECO:0008006" key="4">
    <source>
        <dbReference type="Google" id="ProtNLM"/>
    </source>
</evidence>